<feature type="chain" id="PRO_5036058991" description="Secreted protein" evidence="1">
    <location>
        <begin position="18"/>
        <end position="186"/>
    </location>
</feature>
<dbReference type="Proteomes" id="UP000245839">
    <property type="component" value="Unassembled WGS sequence"/>
</dbReference>
<evidence type="ECO:0000313" key="5">
    <source>
        <dbReference type="Proteomes" id="UP000251571"/>
    </source>
</evidence>
<proteinExistence type="predicted"/>
<dbReference type="Proteomes" id="UP000251571">
    <property type="component" value="Unassembled WGS sequence"/>
</dbReference>
<evidence type="ECO:0000256" key="1">
    <source>
        <dbReference type="SAM" id="SignalP"/>
    </source>
</evidence>
<dbReference type="OrthoDB" id="10011939at2"/>
<accession>A0A2Y9B5M8</accession>
<evidence type="ECO:0000313" key="4">
    <source>
        <dbReference type="Proteomes" id="UP000245839"/>
    </source>
</evidence>
<reference evidence="2 4" key="2">
    <citation type="submission" date="2018-03" db="EMBL/GenBank/DDBJ databases">
        <title>Genomic Encyclopedia of Archaeal and Bacterial Type Strains, Phase II (KMG-II): from individual species to whole genera.</title>
        <authorList>
            <person name="Goeker M."/>
        </authorList>
    </citation>
    <scope>NUCLEOTIDE SEQUENCE [LARGE SCALE GENOMIC DNA]</scope>
    <source>
        <strain evidence="2 4">DSM 25227</strain>
    </source>
</reference>
<dbReference type="EMBL" id="QGDJ01000015">
    <property type="protein sequence ID" value="PWJ12950.1"/>
    <property type="molecule type" value="Genomic_DNA"/>
</dbReference>
<keyword evidence="1" id="KW-0732">Signal</keyword>
<evidence type="ECO:0008006" key="6">
    <source>
        <dbReference type="Google" id="ProtNLM"/>
    </source>
</evidence>
<evidence type="ECO:0000313" key="3">
    <source>
        <dbReference type="EMBL" id="SSA50758.1"/>
    </source>
</evidence>
<keyword evidence="4" id="KW-1185">Reference proteome</keyword>
<protein>
    <recommendedName>
        <fullName evidence="6">Secreted protein</fullName>
    </recommendedName>
</protein>
<feature type="signal peptide" evidence="1">
    <location>
        <begin position="1"/>
        <end position="17"/>
    </location>
</feature>
<organism evidence="3 5">
    <name type="scientific">Jannaschia seohaensis</name>
    <dbReference type="NCBI Taxonomy" id="475081"/>
    <lineage>
        <taxon>Bacteria</taxon>
        <taxon>Pseudomonadati</taxon>
        <taxon>Pseudomonadota</taxon>
        <taxon>Alphaproteobacteria</taxon>
        <taxon>Rhodobacterales</taxon>
        <taxon>Roseobacteraceae</taxon>
        <taxon>Jannaschia</taxon>
    </lineage>
</organism>
<dbReference type="RefSeq" id="WP_146204910.1">
    <property type="nucleotide sequence ID" value="NZ_QGDJ01000015.1"/>
</dbReference>
<dbReference type="EMBL" id="UETC01000015">
    <property type="protein sequence ID" value="SSA50758.1"/>
    <property type="molecule type" value="Genomic_DNA"/>
</dbReference>
<gene>
    <name evidence="2" type="ORF">BCF38_11586</name>
    <name evidence="3" type="ORF">SAMN05421539_11586</name>
</gene>
<dbReference type="AlphaFoldDB" id="A0A2Y9B5M8"/>
<name>A0A2Y9B5M8_9RHOB</name>
<evidence type="ECO:0000313" key="2">
    <source>
        <dbReference type="EMBL" id="PWJ12950.1"/>
    </source>
</evidence>
<sequence>MKHLILGLALLAAPASAGTVAIEAYEQGGAVVFSGSGSIDITGLGPASSFTASSDDGRSQSNLVSGLPAGTHASFSTLVFPFQPLNGGSFTFDVAGDPFFFQSNGPNGNGYVSVESGYASGDPIDFTWTATRQTLSGLDLNFGTLAAFGGNTVTLSEGAPPVPLQAASWLLLAGAGVLWGLRRQRG</sequence>
<reference evidence="3 5" key="1">
    <citation type="submission" date="2016-10" db="EMBL/GenBank/DDBJ databases">
        <authorList>
            <person name="Cai Z."/>
        </authorList>
    </citation>
    <scope>NUCLEOTIDE SEQUENCE [LARGE SCALE GENOMIC DNA]</scope>
    <source>
        <strain evidence="3 5">DSM 25227</strain>
    </source>
</reference>